<dbReference type="PATRIC" id="fig|947033.5.peg.1222"/>
<feature type="domain" description="AB hydrolase-1" evidence="1">
    <location>
        <begin position="37"/>
        <end position="221"/>
    </location>
</feature>
<dbReference type="PRINTS" id="PR00111">
    <property type="entry name" value="ABHYDROLASE"/>
</dbReference>
<dbReference type="Proteomes" id="UP000054926">
    <property type="component" value="Unassembled WGS sequence"/>
</dbReference>
<reference evidence="2 3" key="1">
    <citation type="submission" date="2015-11" db="EMBL/GenBank/DDBJ databases">
        <title>Genomic analysis of 38 Legionella species identifies large and diverse effector repertoires.</title>
        <authorList>
            <person name="Burstein D."/>
            <person name="Amaro F."/>
            <person name="Zusman T."/>
            <person name="Lifshitz Z."/>
            <person name="Cohen O."/>
            <person name="Gilbert J.A."/>
            <person name="Pupko T."/>
            <person name="Shuman H.A."/>
            <person name="Segal G."/>
        </authorList>
    </citation>
    <scope>NUCLEOTIDE SEQUENCE [LARGE SCALE GENOMIC DNA]</scope>
    <source>
        <strain evidence="2 3">IMVS3376</strain>
    </source>
</reference>
<protein>
    <submittedName>
        <fullName evidence="2">Lipolytic protein</fullName>
    </submittedName>
</protein>
<dbReference type="STRING" id="947033.Lste_1146"/>
<dbReference type="OrthoDB" id="2086224at2"/>
<dbReference type="EMBL" id="LNYY01000019">
    <property type="protein sequence ID" value="KTD67988.1"/>
    <property type="molecule type" value="Genomic_DNA"/>
</dbReference>
<dbReference type="PANTHER" id="PTHR43798:SF33">
    <property type="entry name" value="HYDROLASE, PUTATIVE (AFU_ORTHOLOGUE AFUA_2G14860)-RELATED"/>
    <property type="match status" value="1"/>
</dbReference>
<dbReference type="GO" id="GO:0016020">
    <property type="term" value="C:membrane"/>
    <property type="evidence" value="ECO:0007669"/>
    <property type="project" value="TreeGrafter"/>
</dbReference>
<evidence type="ECO:0000313" key="3">
    <source>
        <dbReference type="Proteomes" id="UP000054926"/>
    </source>
</evidence>
<comment type="caution">
    <text evidence="2">The sequence shown here is derived from an EMBL/GenBank/DDBJ whole genome shotgun (WGS) entry which is preliminary data.</text>
</comment>
<accession>A0A0W0ZG92</accession>
<keyword evidence="3" id="KW-1185">Reference proteome</keyword>
<sequence>MKQQLIIVPGWGGTEKLWTHQYQHLADIADITVKYFFDVETIEQMAEQLLADTPEQFIICGHSLGGWLAQMVAIQAPHRVSQLIVMGSWTGDLDHEKRQYFERWQHEIESNRLESLLNEVNATSVAPFRSNDPILMNTLIEGQAKFPKQGFLNQTKAMLNSQSTTEQLHKIVCPTLIMYGRQDSAFTLESQQAMKAAIHSARLAIIEDCGHMLHIEQPQAVTSLLRFWLEDQMK</sequence>
<organism evidence="2 3">
    <name type="scientific">Legionella steelei</name>
    <dbReference type="NCBI Taxonomy" id="947033"/>
    <lineage>
        <taxon>Bacteria</taxon>
        <taxon>Pseudomonadati</taxon>
        <taxon>Pseudomonadota</taxon>
        <taxon>Gammaproteobacteria</taxon>
        <taxon>Legionellales</taxon>
        <taxon>Legionellaceae</taxon>
        <taxon>Legionella</taxon>
    </lineage>
</organism>
<dbReference type="Gene3D" id="3.40.50.1820">
    <property type="entry name" value="alpha/beta hydrolase"/>
    <property type="match status" value="1"/>
</dbReference>
<dbReference type="PANTHER" id="PTHR43798">
    <property type="entry name" value="MONOACYLGLYCEROL LIPASE"/>
    <property type="match status" value="1"/>
</dbReference>
<dbReference type="AlphaFoldDB" id="A0A0W0ZG92"/>
<dbReference type="InterPro" id="IPR029058">
    <property type="entry name" value="AB_hydrolase_fold"/>
</dbReference>
<dbReference type="InterPro" id="IPR000073">
    <property type="entry name" value="AB_hydrolase_1"/>
</dbReference>
<name>A0A0W0ZG92_9GAMM</name>
<evidence type="ECO:0000313" key="2">
    <source>
        <dbReference type="EMBL" id="KTD67988.1"/>
    </source>
</evidence>
<dbReference type="SUPFAM" id="SSF53474">
    <property type="entry name" value="alpha/beta-Hydrolases"/>
    <property type="match status" value="1"/>
</dbReference>
<evidence type="ECO:0000259" key="1">
    <source>
        <dbReference type="Pfam" id="PF12697"/>
    </source>
</evidence>
<dbReference type="InterPro" id="IPR050266">
    <property type="entry name" value="AB_hydrolase_sf"/>
</dbReference>
<gene>
    <name evidence="2" type="ORF">Lste_1146</name>
</gene>
<dbReference type="Pfam" id="PF12697">
    <property type="entry name" value="Abhydrolase_6"/>
    <property type="match status" value="1"/>
</dbReference>
<proteinExistence type="predicted"/>
<dbReference type="RefSeq" id="WP_058510118.1">
    <property type="nucleotide sequence ID" value="NZ_DAIOMV010000020.1"/>
</dbReference>